<evidence type="ECO:0000256" key="1">
    <source>
        <dbReference type="SAM" id="MobiDB-lite"/>
    </source>
</evidence>
<evidence type="ECO:0000313" key="3">
    <source>
        <dbReference type="Proteomes" id="UP000826195"/>
    </source>
</evidence>
<keyword evidence="3" id="KW-1185">Reference proteome</keyword>
<evidence type="ECO:0000313" key="2">
    <source>
        <dbReference type="EMBL" id="KAH0534500.1"/>
    </source>
</evidence>
<sequence length="102" mass="11114">MNSLIRLKSAEHSVQKCLAGSSSGPGLRNINSESNKAAAAKSPGQGRDHRRRGPSGSNLHRENRELRQHREPSPADWSCAASTKDGQARLENHPDPGRVLRD</sequence>
<organism evidence="2 3">
    <name type="scientific">Cotesia glomerata</name>
    <name type="common">Lepidopteran parasitic wasp</name>
    <name type="synonym">Apanteles glomeratus</name>
    <dbReference type="NCBI Taxonomy" id="32391"/>
    <lineage>
        <taxon>Eukaryota</taxon>
        <taxon>Metazoa</taxon>
        <taxon>Ecdysozoa</taxon>
        <taxon>Arthropoda</taxon>
        <taxon>Hexapoda</taxon>
        <taxon>Insecta</taxon>
        <taxon>Pterygota</taxon>
        <taxon>Neoptera</taxon>
        <taxon>Endopterygota</taxon>
        <taxon>Hymenoptera</taxon>
        <taxon>Apocrita</taxon>
        <taxon>Ichneumonoidea</taxon>
        <taxon>Braconidae</taxon>
        <taxon>Microgastrinae</taxon>
        <taxon>Cotesia</taxon>
    </lineage>
</organism>
<protein>
    <submittedName>
        <fullName evidence="2">Uncharacterized protein</fullName>
    </submittedName>
</protein>
<reference evidence="2 3" key="1">
    <citation type="journal article" date="2021" name="J. Hered.">
        <title>A chromosome-level genome assembly of the parasitoid wasp, Cotesia glomerata (Hymenoptera: Braconidae).</title>
        <authorList>
            <person name="Pinto B.J."/>
            <person name="Weis J.J."/>
            <person name="Gamble T."/>
            <person name="Ode P.J."/>
            <person name="Paul R."/>
            <person name="Zaspel J.M."/>
        </authorList>
    </citation>
    <scope>NUCLEOTIDE SEQUENCE [LARGE SCALE GENOMIC DNA]</scope>
    <source>
        <strain evidence="2">CgM1</strain>
    </source>
</reference>
<feature type="compositionally biased region" description="Basic and acidic residues" evidence="1">
    <location>
        <begin position="86"/>
        <end position="102"/>
    </location>
</feature>
<comment type="caution">
    <text evidence="2">The sequence shown here is derived from an EMBL/GenBank/DDBJ whole genome shotgun (WGS) entry which is preliminary data.</text>
</comment>
<dbReference type="Proteomes" id="UP000826195">
    <property type="component" value="Unassembled WGS sequence"/>
</dbReference>
<proteinExistence type="predicted"/>
<feature type="region of interest" description="Disordered" evidence="1">
    <location>
        <begin position="1"/>
        <end position="102"/>
    </location>
</feature>
<dbReference type="EMBL" id="JAHXZJ010002982">
    <property type="protein sequence ID" value="KAH0534500.1"/>
    <property type="molecule type" value="Genomic_DNA"/>
</dbReference>
<feature type="compositionally biased region" description="Basic and acidic residues" evidence="1">
    <location>
        <begin position="59"/>
        <end position="73"/>
    </location>
</feature>
<feature type="compositionally biased region" description="Polar residues" evidence="1">
    <location>
        <begin position="20"/>
        <end position="35"/>
    </location>
</feature>
<dbReference type="AlphaFoldDB" id="A0AAV7HSB5"/>
<name>A0AAV7HSB5_COTGL</name>
<accession>A0AAV7HSB5</accession>
<gene>
    <name evidence="2" type="ORF">KQX54_004625</name>
</gene>